<dbReference type="Proteomes" id="UP001306510">
    <property type="component" value="Unassembled WGS sequence"/>
</dbReference>
<comment type="caution">
    <text evidence="1">The sequence shown here is derived from an EMBL/GenBank/DDBJ whole genome shotgun (WGS) entry which is preliminary data.</text>
</comment>
<protein>
    <submittedName>
        <fullName evidence="1">Uncharacterized protein</fullName>
    </submittedName>
</protein>
<sequence>MADNLFIRKFFMPHHDVNIKLNTSTKTFDDVNGEITAIKLLIGLIATKLTQDCRDNLLSELNSLGKPDLAKMLEQFFPK</sequence>
<dbReference type="EMBL" id="JALLMC010000001">
    <property type="protein sequence ID" value="MEB6409046.1"/>
    <property type="molecule type" value="Genomic_DNA"/>
</dbReference>
<dbReference type="RefSeq" id="WP_143345161.1">
    <property type="nucleotide sequence ID" value="NZ_JALLMC010000001.1"/>
</dbReference>
<gene>
    <name evidence="1" type="ORF">MXM28_04950</name>
</gene>
<organism evidence="1 2">
    <name type="scientific">Enterobacter vonholyi</name>
    <dbReference type="NCBI Taxonomy" id="2797505"/>
    <lineage>
        <taxon>Bacteria</taxon>
        <taxon>Pseudomonadati</taxon>
        <taxon>Pseudomonadota</taxon>
        <taxon>Gammaproteobacteria</taxon>
        <taxon>Enterobacterales</taxon>
        <taxon>Enterobacteriaceae</taxon>
        <taxon>Enterobacter</taxon>
    </lineage>
</organism>
<reference evidence="1 2" key="1">
    <citation type="submission" date="2022-04" db="EMBL/GenBank/DDBJ databases">
        <title>Whole genome surviellance of AMR bacteria from Assam, India: One Health Study.</title>
        <authorList>
            <person name="Mendem S.K."/>
            <person name="Rakshit O."/>
            <person name="Murugesan D."/>
            <person name="Shome R."/>
            <person name="Raisen C."/>
            <person name="Holmes M.A."/>
            <person name="Saikia K."/>
            <person name="Shome B.R."/>
        </authorList>
    </citation>
    <scope>NUCLEOTIDE SEQUENCE [LARGE SCALE GENOMIC DNA]</scope>
    <source>
        <strain evidence="1 2">MGG-11lp</strain>
    </source>
</reference>
<proteinExistence type="predicted"/>
<keyword evidence="2" id="KW-1185">Reference proteome</keyword>
<evidence type="ECO:0000313" key="2">
    <source>
        <dbReference type="Proteomes" id="UP001306510"/>
    </source>
</evidence>
<name>A0ABU6E184_9ENTR</name>
<evidence type="ECO:0000313" key="1">
    <source>
        <dbReference type="EMBL" id="MEB6409046.1"/>
    </source>
</evidence>
<accession>A0ABU6E184</accession>